<dbReference type="Pfam" id="PF00440">
    <property type="entry name" value="TetR_N"/>
    <property type="match status" value="1"/>
</dbReference>
<dbReference type="AlphaFoldDB" id="A0A4R4NIH9"/>
<evidence type="ECO:0000256" key="1">
    <source>
        <dbReference type="ARBA" id="ARBA00023125"/>
    </source>
</evidence>
<dbReference type="EMBL" id="SMJZ01000023">
    <property type="protein sequence ID" value="TDC08879.1"/>
    <property type="molecule type" value="Genomic_DNA"/>
</dbReference>
<dbReference type="Proteomes" id="UP000295157">
    <property type="component" value="Unassembled WGS sequence"/>
</dbReference>
<evidence type="ECO:0000256" key="2">
    <source>
        <dbReference type="PROSITE-ProRule" id="PRU00335"/>
    </source>
</evidence>
<gene>
    <name evidence="4" type="ORF">E1267_09115</name>
</gene>
<accession>A0A4R4NIH9</accession>
<dbReference type="OrthoDB" id="8701707at2"/>
<organism evidence="4 5">
    <name type="scientific">Nonomuraea longispora</name>
    <dbReference type="NCBI Taxonomy" id="1848320"/>
    <lineage>
        <taxon>Bacteria</taxon>
        <taxon>Bacillati</taxon>
        <taxon>Actinomycetota</taxon>
        <taxon>Actinomycetes</taxon>
        <taxon>Streptosporangiales</taxon>
        <taxon>Streptosporangiaceae</taxon>
        <taxon>Nonomuraea</taxon>
    </lineage>
</organism>
<evidence type="ECO:0000313" key="4">
    <source>
        <dbReference type="EMBL" id="TDC08879.1"/>
    </source>
</evidence>
<proteinExistence type="predicted"/>
<keyword evidence="5" id="KW-1185">Reference proteome</keyword>
<feature type="DNA-binding region" description="H-T-H motif" evidence="2">
    <location>
        <begin position="61"/>
        <end position="80"/>
    </location>
</feature>
<dbReference type="PROSITE" id="PS50977">
    <property type="entry name" value="HTH_TETR_2"/>
    <property type="match status" value="1"/>
</dbReference>
<evidence type="ECO:0000313" key="5">
    <source>
        <dbReference type="Proteomes" id="UP000295157"/>
    </source>
</evidence>
<dbReference type="Gene3D" id="1.10.357.10">
    <property type="entry name" value="Tetracycline Repressor, domain 2"/>
    <property type="match status" value="1"/>
</dbReference>
<sequence length="222" mass="24772">MRGHGERVAEHGVVVLGGHGVLVEPVETARAGEGEPPRYDVDDLLDAALALTVANTPTGVSVAELARHAGVPSGSVHHRFPSRAVLLGELWLRTVDRFQEGFLTCLADRDACRGARTAARYVVDWSRANPDSARLLLCSRRDFVPEGWPAGQTARAAAQDRRLRALAGRLEVDLERLAAEIAPDPDDRLSRRRPCVVRRRVLRCWSRRRSPRRSRRRTSVRW</sequence>
<protein>
    <submittedName>
        <fullName evidence="4">TetR/AcrR family transcriptional regulator</fullName>
    </submittedName>
</protein>
<keyword evidence="1 2" id="KW-0238">DNA-binding</keyword>
<evidence type="ECO:0000259" key="3">
    <source>
        <dbReference type="PROSITE" id="PS50977"/>
    </source>
</evidence>
<dbReference type="InterPro" id="IPR009057">
    <property type="entry name" value="Homeodomain-like_sf"/>
</dbReference>
<dbReference type="GO" id="GO:0003677">
    <property type="term" value="F:DNA binding"/>
    <property type="evidence" value="ECO:0007669"/>
    <property type="project" value="UniProtKB-UniRule"/>
</dbReference>
<name>A0A4R4NIH9_9ACTN</name>
<dbReference type="InterPro" id="IPR001647">
    <property type="entry name" value="HTH_TetR"/>
</dbReference>
<dbReference type="SUPFAM" id="SSF46689">
    <property type="entry name" value="Homeodomain-like"/>
    <property type="match status" value="1"/>
</dbReference>
<feature type="domain" description="HTH tetR-type" evidence="3">
    <location>
        <begin position="38"/>
        <end position="98"/>
    </location>
</feature>
<comment type="caution">
    <text evidence="4">The sequence shown here is derived from an EMBL/GenBank/DDBJ whole genome shotgun (WGS) entry which is preliminary data.</text>
</comment>
<reference evidence="4 5" key="1">
    <citation type="submission" date="2019-02" db="EMBL/GenBank/DDBJ databases">
        <title>Draft genome sequences of novel Actinobacteria.</title>
        <authorList>
            <person name="Sahin N."/>
            <person name="Ay H."/>
            <person name="Saygin H."/>
        </authorList>
    </citation>
    <scope>NUCLEOTIDE SEQUENCE [LARGE SCALE GENOMIC DNA]</scope>
    <source>
        <strain evidence="4 5">KC201</strain>
    </source>
</reference>